<dbReference type="PANTHER" id="PTHR34547:SF1">
    <property type="entry name" value="YACP-LIKE NYN DOMAIN PROTEIN"/>
    <property type="match status" value="1"/>
</dbReference>
<evidence type="ECO:0000313" key="1">
    <source>
        <dbReference type="EMBL" id="MBO0351606.1"/>
    </source>
</evidence>
<comment type="caution">
    <text evidence="1">The sequence shown here is derived from an EMBL/GenBank/DDBJ whole genome shotgun (WGS) entry which is preliminary data.</text>
</comment>
<dbReference type="InterPro" id="IPR010298">
    <property type="entry name" value="YacP-like"/>
</dbReference>
<organism evidence="1 2">
    <name type="scientific">Phormidium pseudopriestleyi FRX01</name>
    <dbReference type="NCBI Taxonomy" id="1759528"/>
    <lineage>
        <taxon>Bacteria</taxon>
        <taxon>Bacillati</taxon>
        <taxon>Cyanobacteriota</taxon>
        <taxon>Cyanophyceae</taxon>
        <taxon>Oscillatoriophycideae</taxon>
        <taxon>Oscillatoriales</taxon>
        <taxon>Oscillatoriaceae</taxon>
        <taxon>Phormidium</taxon>
    </lineage>
</organism>
<gene>
    <name evidence="1" type="ORF">J0895_21475</name>
</gene>
<reference evidence="1 2" key="1">
    <citation type="submission" date="2021-03" db="EMBL/GenBank/DDBJ databases">
        <title>Metabolic Capacity of the Antarctic Cyanobacterium Phormidium pseudopriestleyi that Sustains Oxygenic Photosynthesis in the Presence of Hydrogen Sulfide.</title>
        <authorList>
            <person name="Lumian J.E."/>
            <person name="Jungblut A.D."/>
            <person name="Dillon M.L."/>
            <person name="Hawes I."/>
            <person name="Doran P.T."/>
            <person name="Mackey T.J."/>
            <person name="Dick G.J."/>
            <person name="Grettenberger C.L."/>
            <person name="Sumner D.Y."/>
        </authorList>
    </citation>
    <scope>NUCLEOTIDE SEQUENCE [LARGE SCALE GENOMIC DNA]</scope>
    <source>
        <strain evidence="1 2">FRX01</strain>
    </source>
</reference>
<dbReference type="PANTHER" id="PTHR34547">
    <property type="entry name" value="YACP-LIKE NYN DOMAIN PROTEIN"/>
    <property type="match status" value="1"/>
</dbReference>
<proteinExistence type="predicted"/>
<dbReference type="Proteomes" id="UP000664844">
    <property type="component" value="Unassembled WGS sequence"/>
</dbReference>
<dbReference type="RefSeq" id="WP_207090040.1">
    <property type="nucleotide sequence ID" value="NZ_JAFLQW010000566.1"/>
</dbReference>
<accession>A0ABS3FWX6</accession>
<dbReference type="EMBL" id="JAFLQW010000566">
    <property type="protein sequence ID" value="MBO0351606.1"/>
    <property type="molecule type" value="Genomic_DNA"/>
</dbReference>
<protein>
    <submittedName>
        <fullName evidence="1">NYN domain-containing protein</fullName>
    </submittedName>
</protein>
<keyword evidence="2" id="KW-1185">Reference proteome</keyword>
<sequence>MPRSSARPLLLVDGYNIIGLWSKLKTKRDFDGLEASRRELIESLINYSAFEGLDTLVVFDAHSRHEPICTEVISKSLSVCYTDFGQTADTYIEKTCATFRRNLGSLHRRLIVATSDRAQQQTVLGYGAEWMSALQFVQAIEATERRCRSKQKTRNQPSSRFLVSGLDAEAQQRLAQLRRGL</sequence>
<name>A0ABS3FWX6_9CYAN</name>
<evidence type="ECO:0000313" key="2">
    <source>
        <dbReference type="Proteomes" id="UP000664844"/>
    </source>
</evidence>
<dbReference type="Pfam" id="PF05991">
    <property type="entry name" value="NYN_YacP"/>
    <property type="match status" value="1"/>
</dbReference>
<dbReference type="CDD" id="cd10912">
    <property type="entry name" value="PIN_YacP-like"/>
    <property type="match status" value="1"/>
</dbReference>